<dbReference type="AlphaFoldDB" id="A0A1W7D4N3"/>
<dbReference type="KEGG" id="smao:CAG99_26440"/>
<proteinExistence type="predicted"/>
<organism evidence="2 3">
    <name type="scientific">Streptomyces marincola</name>
    <dbReference type="NCBI Taxonomy" id="2878388"/>
    <lineage>
        <taxon>Bacteria</taxon>
        <taxon>Bacillati</taxon>
        <taxon>Actinomycetota</taxon>
        <taxon>Actinomycetes</taxon>
        <taxon>Kitasatosporales</taxon>
        <taxon>Streptomycetaceae</taxon>
        <taxon>Streptomyces</taxon>
    </lineage>
</organism>
<evidence type="ECO:0008006" key="4">
    <source>
        <dbReference type="Google" id="ProtNLM"/>
    </source>
</evidence>
<dbReference type="RefSeq" id="WP_086161734.1">
    <property type="nucleotide sequence ID" value="NZ_CP021121.1"/>
</dbReference>
<evidence type="ECO:0000313" key="2">
    <source>
        <dbReference type="EMBL" id="ARQ71897.1"/>
    </source>
</evidence>
<dbReference type="OrthoDB" id="4315546at2"/>
<dbReference type="PROSITE" id="PS51257">
    <property type="entry name" value="PROKAR_LIPOPROTEIN"/>
    <property type="match status" value="1"/>
</dbReference>
<evidence type="ECO:0000256" key="1">
    <source>
        <dbReference type="SAM" id="MobiDB-lite"/>
    </source>
</evidence>
<keyword evidence="3" id="KW-1185">Reference proteome</keyword>
<dbReference type="Proteomes" id="UP000194218">
    <property type="component" value="Chromosome"/>
</dbReference>
<evidence type="ECO:0000313" key="3">
    <source>
        <dbReference type="Proteomes" id="UP000194218"/>
    </source>
</evidence>
<reference evidence="2 3" key="1">
    <citation type="submission" date="2017-05" db="EMBL/GenBank/DDBJ databases">
        <title>Complete genome sequence of Streptomyces sp. SCSIO 03032 revealed the diverse biosynthetic pathways for its bioactive secondary metabolites.</title>
        <authorList>
            <person name="Ma L."/>
            <person name="Zhu Y."/>
            <person name="Zhang W."/>
            <person name="Zhang G."/>
            <person name="Tian X."/>
            <person name="Zhang S."/>
            <person name="Zhang C."/>
        </authorList>
    </citation>
    <scope>NUCLEOTIDE SEQUENCE [LARGE SCALE GENOMIC DNA]</scope>
    <source>
        <strain evidence="2 3">SCSIO 03032</strain>
    </source>
</reference>
<dbReference type="EMBL" id="CP021121">
    <property type="protein sequence ID" value="ARQ71897.1"/>
    <property type="molecule type" value="Genomic_DNA"/>
</dbReference>
<feature type="region of interest" description="Disordered" evidence="1">
    <location>
        <begin position="21"/>
        <end position="63"/>
    </location>
</feature>
<protein>
    <recommendedName>
        <fullName evidence="4">PknH-like extracellular domain-containing protein</fullName>
    </recommendedName>
</protein>
<accession>A0A1W7D4N3</accession>
<sequence>MIRRVTAGAVAVLALGAAGCSGNGGGGTDAEPSPGERRTPTAGPSPGGEGPAEADAADRPGPASAADALALARAVAIAPEDFGPGFVAQEPYEPDPATWAVLDDACVWQREPLADGVLANVTRNAELPAERDGDGPLQVMSSVTVYDSVRTADARMADIVEEVLRCPEQRLRADERVTGLGSSSMPPEELSVDDQIYESGQFHSDVHGGPYGYQWLVSRIGPVTVALSVKGSAEFGPDELLGVSAPALALLESNADAELG</sequence>
<gene>
    <name evidence="2" type="ORF">CAG99_26440</name>
</gene>
<feature type="compositionally biased region" description="Low complexity" evidence="1">
    <location>
        <begin position="51"/>
        <end position="63"/>
    </location>
</feature>
<name>A0A1W7D4N3_9ACTN</name>